<feature type="chain" id="PRO_5046140759" evidence="2">
    <location>
        <begin position="21"/>
        <end position="375"/>
    </location>
</feature>
<dbReference type="Gene3D" id="3.60.15.10">
    <property type="entry name" value="Ribonuclease Z/Hydroxyacylglutathione hydrolase-like"/>
    <property type="match status" value="1"/>
</dbReference>
<dbReference type="RefSeq" id="WP_082789511.1">
    <property type="nucleotide sequence ID" value="NZ_LSRE01000050.1"/>
</dbReference>
<sequence>MRLGTVVTFAAGAAAGIAGAAGLRAASGLKRSMGAQVDTVYTNTDPDSPHQRFDAAKIARGVVGRARHGLGAPSGSIPLAADPSPEQASDLAVTWYGHSSVLIEVDGFRILADPVWGERVSPSPTIGPARLHPVPVALSSLPEIDAVIISHDHYDHLDLPTIDELTRDRDVPFCVPIGVGGHLRAWGVPEDRIVELDWDQAHTLTRGGRSLKVVCTEARHFSGRGLTRNSTQWASWSLVGPDHAVFFGGDTGFTERFKLVGDHFGPFDLTLLPIGAYDPLWPDVHTNPEEAVAIHQLIAKPGAPLVPVHWATFNLAFHDWSEPVERLLAAAEEAGVTTVIPMPGGRVDGAPSQGPSGTVDPAIAPGTRDWWERVR</sequence>
<dbReference type="Pfam" id="PF12706">
    <property type="entry name" value="Lactamase_B_2"/>
    <property type="match status" value="1"/>
</dbReference>
<evidence type="ECO:0000259" key="3">
    <source>
        <dbReference type="Pfam" id="PF12706"/>
    </source>
</evidence>
<evidence type="ECO:0000256" key="2">
    <source>
        <dbReference type="SAM" id="SignalP"/>
    </source>
</evidence>
<accession>A0A137YT91</accession>
<reference evidence="4 5" key="1">
    <citation type="submission" date="2016-02" db="EMBL/GenBank/DDBJ databases">
        <authorList>
            <person name="Teng J.L."/>
            <person name="Tang Y."/>
            <person name="Huang Y."/>
            <person name="Guo F."/>
            <person name="Wei W."/>
            <person name="Chen J.H."/>
            <person name="Wong S.Y."/>
            <person name="Lau S.K."/>
            <person name="Woo P.C."/>
        </authorList>
    </citation>
    <scope>NUCLEOTIDE SEQUENCE [LARGE SCALE GENOMIC DNA]</scope>
    <source>
        <strain evidence="4 5">JCM 13375</strain>
    </source>
</reference>
<dbReference type="Proteomes" id="UP000070409">
    <property type="component" value="Unassembled WGS sequence"/>
</dbReference>
<keyword evidence="5" id="KW-1185">Reference proteome</keyword>
<keyword evidence="2" id="KW-0732">Signal</keyword>
<dbReference type="InterPro" id="IPR036866">
    <property type="entry name" value="RibonucZ/Hydroxyglut_hydro"/>
</dbReference>
<evidence type="ECO:0000313" key="4">
    <source>
        <dbReference type="EMBL" id="KXO89224.1"/>
    </source>
</evidence>
<evidence type="ECO:0000256" key="1">
    <source>
        <dbReference type="SAM" id="MobiDB-lite"/>
    </source>
</evidence>
<dbReference type="InterPro" id="IPR001279">
    <property type="entry name" value="Metallo-B-lactamas"/>
</dbReference>
<feature type="signal peptide" evidence="2">
    <location>
        <begin position="1"/>
        <end position="20"/>
    </location>
</feature>
<organism evidence="4 5">
    <name type="scientific">Tsukamurella pseudospumae</name>
    <dbReference type="NCBI Taxonomy" id="239498"/>
    <lineage>
        <taxon>Bacteria</taxon>
        <taxon>Bacillati</taxon>
        <taxon>Actinomycetota</taxon>
        <taxon>Actinomycetes</taxon>
        <taxon>Mycobacteriales</taxon>
        <taxon>Tsukamurellaceae</taxon>
        <taxon>Tsukamurella</taxon>
    </lineage>
</organism>
<feature type="region of interest" description="Disordered" evidence="1">
    <location>
        <begin position="347"/>
        <end position="366"/>
    </location>
</feature>
<gene>
    <name evidence="4" type="ORF">AXK61_11500</name>
</gene>
<dbReference type="SUPFAM" id="SSF56281">
    <property type="entry name" value="Metallo-hydrolase/oxidoreductase"/>
    <property type="match status" value="1"/>
</dbReference>
<comment type="caution">
    <text evidence="4">The sequence shown here is derived from an EMBL/GenBank/DDBJ whole genome shotgun (WGS) entry which is preliminary data.</text>
</comment>
<dbReference type="EMBL" id="LSRE01000050">
    <property type="protein sequence ID" value="KXO89224.1"/>
    <property type="molecule type" value="Genomic_DNA"/>
</dbReference>
<proteinExistence type="predicted"/>
<evidence type="ECO:0000313" key="5">
    <source>
        <dbReference type="Proteomes" id="UP000070409"/>
    </source>
</evidence>
<dbReference type="PANTHER" id="PTHR15032">
    <property type="entry name" value="N-ACYL-PHOSPHATIDYLETHANOLAMINE-HYDROLYZING PHOSPHOLIPASE D"/>
    <property type="match status" value="1"/>
</dbReference>
<dbReference type="PANTHER" id="PTHR15032:SF4">
    <property type="entry name" value="N-ACYL-PHOSPHATIDYLETHANOLAMINE-HYDROLYZING PHOSPHOLIPASE D"/>
    <property type="match status" value="1"/>
</dbReference>
<feature type="domain" description="Metallo-beta-lactamase" evidence="3">
    <location>
        <begin position="109"/>
        <end position="310"/>
    </location>
</feature>
<protein>
    <submittedName>
        <fullName evidence="4">MBL fold metallo-hydrolase</fullName>
    </submittedName>
</protein>
<name>A0A137YT91_9ACTN</name>